<evidence type="ECO:0000256" key="1">
    <source>
        <dbReference type="SAM" id="SignalP"/>
    </source>
</evidence>
<evidence type="ECO:0000313" key="3">
    <source>
        <dbReference type="Proteomes" id="UP000781710"/>
    </source>
</evidence>
<accession>A0ABQ6ZL27</accession>
<dbReference type="SUPFAM" id="SSF49503">
    <property type="entry name" value="Cupredoxins"/>
    <property type="match status" value="1"/>
</dbReference>
<comment type="caution">
    <text evidence="2">The sequence shown here is derived from an EMBL/GenBank/DDBJ whole genome shotgun (WGS) entry which is preliminary data.</text>
</comment>
<dbReference type="InterPro" id="IPR034242">
    <property type="entry name" value="MauL"/>
</dbReference>
<organism evidence="2 3">
    <name type="scientific">Pseudoxanthomonas japonensis</name>
    <dbReference type="NCBI Taxonomy" id="69284"/>
    <lineage>
        <taxon>Bacteria</taxon>
        <taxon>Pseudomonadati</taxon>
        <taxon>Pseudomonadota</taxon>
        <taxon>Gammaproteobacteria</taxon>
        <taxon>Lysobacterales</taxon>
        <taxon>Lysobacteraceae</taxon>
        <taxon>Pseudoxanthomonas</taxon>
    </lineage>
</organism>
<feature type="signal peptide" evidence="1">
    <location>
        <begin position="1"/>
        <end position="26"/>
    </location>
</feature>
<dbReference type="EMBL" id="PDWW01000003">
    <property type="protein sequence ID" value="KAF1726794.1"/>
    <property type="molecule type" value="Genomic_DNA"/>
</dbReference>
<dbReference type="CDD" id="cd04221">
    <property type="entry name" value="MauL"/>
    <property type="match status" value="1"/>
</dbReference>
<dbReference type="Gene3D" id="2.60.40.420">
    <property type="entry name" value="Cupredoxins - blue copper proteins"/>
    <property type="match status" value="1"/>
</dbReference>
<reference evidence="2 3" key="1">
    <citation type="submission" date="2017-10" db="EMBL/GenBank/DDBJ databases">
        <title>Whole genome sequencing of members of genus Pseudoxanthomonas.</title>
        <authorList>
            <person name="Kumar S."/>
            <person name="Bansal K."/>
            <person name="Kaur A."/>
            <person name="Patil P."/>
            <person name="Sharma S."/>
            <person name="Patil P.B."/>
        </authorList>
    </citation>
    <scope>NUCLEOTIDE SEQUENCE [LARGE SCALE GENOMIC DNA]</scope>
    <source>
        <strain evidence="2 3">DSM 17109</strain>
    </source>
</reference>
<dbReference type="Proteomes" id="UP000781710">
    <property type="component" value="Unassembled WGS sequence"/>
</dbReference>
<keyword evidence="1" id="KW-0732">Signal</keyword>
<dbReference type="InterPro" id="IPR008969">
    <property type="entry name" value="CarboxyPept-like_regulatory"/>
</dbReference>
<dbReference type="InterPro" id="IPR008972">
    <property type="entry name" value="Cupredoxin"/>
</dbReference>
<feature type="chain" id="PRO_5047401622" evidence="1">
    <location>
        <begin position="27"/>
        <end position="225"/>
    </location>
</feature>
<gene>
    <name evidence="2" type="ORF">CSC78_04065</name>
</gene>
<evidence type="ECO:0000313" key="2">
    <source>
        <dbReference type="EMBL" id="KAF1726794.1"/>
    </source>
</evidence>
<keyword evidence="3" id="KW-1185">Reference proteome</keyword>
<proteinExistence type="predicted"/>
<protein>
    <submittedName>
        <fullName evidence="2">Methylamine utilization protein</fullName>
    </submittedName>
</protein>
<dbReference type="SUPFAM" id="SSF49464">
    <property type="entry name" value="Carboxypeptidase regulatory domain-like"/>
    <property type="match status" value="1"/>
</dbReference>
<sequence>MRVRRRVGRAWSGVLLSMAIGSAAHAAEVRLAVGSSSGPVADAVVSLHGATPSTTRSATARMDQQHSAFVPGVLPVQAGTVVAFPNRDNIQHHVYSFSQPRQFEIPLYSGNKAAPIRFDKPGVVVVGCNIHDWMIGHIVVLDTPYFGKTAADGHLTLDVPPGSYTLRVWHVRGEGAPLERTLVVPAAGASSTLQIALVPAKNDVRGTDRLRALQEKFRQTKGGTP</sequence>
<name>A0ABQ6ZL27_9GAMM</name>